<dbReference type="WBParaSite" id="L893_g5768.t1">
    <property type="protein sequence ID" value="L893_g5768.t1"/>
    <property type="gene ID" value="L893_g5768"/>
</dbReference>
<keyword evidence="8" id="KW-0539">Nucleus</keyword>
<dbReference type="Pfam" id="PF05699">
    <property type="entry name" value="Dimer_Tnp_hAT"/>
    <property type="match status" value="1"/>
</dbReference>
<dbReference type="AlphaFoldDB" id="A0A1I8AHE5"/>
<evidence type="ECO:0000256" key="6">
    <source>
        <dbReference type="ARBA" id="ARBA00023125"/>
    </source>
</evidence>
<evidence type="ECO:0000256" key="1">
    <source>
        <dbReference type="ARBA" id="ARBA00004123"/>
    </source>
</evidence>
<evidence type="ECO:0000259" key="11">
    <source>
        <dbReference type="PROSITE" id="PS50808"/>
    </source>
</evidence>
<evidence type="ECO:0000256" key="9">
    <source>
        <dbReference type="PROSITE-ProRule" id="PRU00027"/>
    </source>
</evidence>
<evidence type="ECO:0000313" key="13">
    <source>
        <dbReference type="WBParaSite" id="L893_g5768.t1"/>
    </source>
</evidence>
<protein>
    <submittedName>
        <fullName evidence="13">BED-type domain-containing protein</fullName>
    </submittedName>
</protein>
<evidence type="ECO:0000256" key="10">
    <source>
        <dbReference type="SAM" id="MobiDB-lite"/>
    </source>
</evidence>
<feature type="domain" description="BED-type" evidence="11">
    <location>
        <begin position="3"/>
        <end position="53"/>
    </location>
</feature>
<feature type="region of interest" description="Disordered" evidence="10">
    <location>
        <begin position="598"/>
        <end position="634"/>
    </location>
</feature>
<sequence length="634" mass="71408">MPLPRSDVYKHFEAVGDQYSCIYCKLLLSKQKDASTSHLKRHVEKHKKTGTLVEEHSREDPPPAKKTKFFGNDVKEQMEESILRFFTAFNVPFQAAESKEFRDMLGKGGFNSVNNIPNRKRLASEVLPRVALRVKSELQQALTGKSMSISADEYSSGGRRFVSVTCTFFTNDFQIHSKRLDVFSLTDNRATADILSREIRSRLEVNGICREQLIGFTRDGGSNFVRTAQLLKIQDVHCFLHVLHLLVSRALCVPEVESVTNRIRTLAAAFKNSSLATAKLKKITDGRTLRIANSTRWNSTYSMLTSFSELRSGLNDFMSDPECQRLAAAQSVLEALKIDTSEVEYLTQILAFFQMLTTMAESRTSFVSLVPYLIFQLKSYLSRLANSRSTSSMSTSFVASLQRGFSERQKEYENNPLIYLASFLDPRFVFRPELMNPSEWKAAENLIITKGNELTTIVNRDPVVADDEAPDSSSSSANFEDYFTPLSDANNNSEAARSPIELEVETYRSESRLQVPTAKYNNSDEVLQFWKKRRIVLPLLSTLAMKYLTVLSSSAEPERVFSGLSHLLANPKRGSLSNPTIERLLTVRHDVACKRMDSQQRVGDDVTTRESEPESEDEEAIGIIVAGSDSDGEE</sequence>
<dbReference type="InterPro" id="IPR008906">
    <property type="entry name" value="HATC_C_dom"/>
</dbReference>
<organism evidence="12 13">
    <name type="scientific">Steinernema glaseri</name>
    <dbReference type="NCBI Taxonomy" id="37863"/>
    <lineage>
        <taxon>Eukaryota</taxon>
        <taxon>Metazoa</taxon>
        <taxon>Ecdysozoa</taxon>
        <taxon>Nematoda</taxon>
        <taxon>Chromadorea</taxon>
        <taxon>Rhabditida</taxon>
        <taxon>Tylenchina</taxon>
        <taxon>Panagrolaimomorpha</taxon>
        <taxon>Strongyloidoidea</taxon>
        <taxon>Steinernematidae</taxon>
        <taxon>Steinernema</taxon>
    </lineage>
</organism>
<dbReference type="GO" id="GO:0046983">
    <property type="term" value="F:protein dimerization activity"/>
    <property type="evidence" value="ECO:0007669"/>
    <property type="project" value="InterPro"/>
</dbReference>
<dbReference type="InterPro" id="IPR003656">
    <property type="entry name" value="Znf_BED"/>
</dbReference>
<keyword evidence="4" id="KW-0862">Zinc</keyword>
<feature type="compositionally biased region" description="Basic residues" evidence="10">
    <location>
        <begin position="38"/>
        <end position="49"/>
    </location>
</feature>
<dbReference type="InterPro" id="IPR012337">
    <property type="entry name" value="RNaseH-like_sf"/>
</dbReference>
<feature type="compositionally biased region" description="Basic and acidic residues" evidence="10">
    <location>
        <begin position="53"/>
        <end position="63"/>
    </location>
</feature>
<dbReference type="PANTHER" id="PTHR46481">
    <property type="entry name" value="ZINC FINGER BED DOMAIN-CONTAINING PROTEIN 4"/>
    <property type="match status" value="1"/>
</dbReference>
<dbReference type="SUPFAM" id="SSF53098">
    <property type="entry name" value="Ribonuclease H-like"/>
    <property type="match status" value="1"/>
</dbReference>
<dbReference type="GO" id="GO:0008270">
    <property type="term" value="F:zinc ion binding"/>
    <property type="evidence" value="ECO:0007669"/>
    <property type="project" value="UniProtKB-KW"/>
</dbReference>
<keyword evidence="12" id="KW-1185">Reference proteome</keyword>
<name>A0A1I8AHE5_9BILA</name>
<reference evidence="13" key="1">
    <citation type="submission" date="2016-11" db="UniProtKB">
        <authorList>
            <consortium name="WormBaseParasite"/>
        </authorList>
    </citation>
    <scope>IDENTIFICATION</scope>
</reference>
<dbReference type="Proteomes" id="UP000095287">
    <property type="component" value="Unplaced"/>
</dbReference>
<evidence type="ECO:0000256" key="3">
    <source>
        <dbReference type="ARBA" id="ARBA00022771"/>
    </source>
</evidence>
<evidence type="ECO:0000256" key="4">
    <source>
        <dbReference type="ARBA" id="ARBA00022833"/>
    </source>
</evidence>
<keyword evidence="3 9" id="KW-0863">Zinc-finger</keyword>
<dbReference type="GO" id="GO:0005634">
    <property type="term" value="C:nucleus"/>
    <property type="evidence" value="ECO:0007669"/>
    <property type="project" value="UniProtKB-SubCell"/>
</dbReference>
<feature type="compositionally biased region" description="Basic and acidic residues" evidence="10">
    <location>
        <begin position="598"/>
        <end position="612"/>
    </location>
</feature>
<evidence type="ECO:0000256" key="5">
    <source>
        <dbReference type="ARBA" id="ARBA00023015"/>
    </source>
</evidence>
<dbReference type="InterPro" id="IPR052035">
    <property type="entry name" value="ZnF_BED_domain_contain"/>
</dbReference>
<keyword evidence="5" id="KW-0805">Transcription regulation</keyword>
<feature type="region of interest" description="Disordered" evidence="10">
    <location>
        <begin position="38"/>
        <end position="69"/>
    </location>
</feature>
<proteinExistence type="predicted"/>
<comment type="subcellular location">
    <subcellularLocation>
        <location evidence="1">Nucleus</location>
    </subcellularLocation>
</comment>
<evidence type="ECO:0000256" key="2">
    <source>
        <dbReference type="ARBA" id="ARBA00022723"/>
    </source>
</evidence>
<dbReference type="PROSITE" id="PS50808">
    <property type="entry name" value="ZF_BED"/>
    <property type="match status" value="1"/>
</dbReference>
<evidence type="ECO:0000256" key="8">
    <source>
        <dbReference type="ARBA" id="ARBA00023242"/>
    </source>
</evidence>
<evidence type="ECO:0000256" key="7">
    <source>
        <dbReference type="ARBA" id="ARBA00023163"/>
    </source>
</evidence>
<evidence type="ECO:0000313" key="12">
    <source>
        <dbReference type="Proteomes" id="UP000095287"/>
    </source>
</evidence>
<keyword evidence="2" id="KW-0479">Metal-binding</keyword>
<keyword evidence="7" id="KW-0804">Transcription</keyword>
<dbReference type="PANTHER" id="PTHR46481:SF10">
    <property type="entry name" value="ZINC FINGER BED DOMAIN-CONTAINING PROTEIN 39"/>
    <property type="match status" value="1"/>
</dbReference>
<accession>A0A1I8AHE5</accession>
<keyword evidence="6" id="KW-0238">DNA-binding</keyword>
<dbReference type="GO" id="GO:0003677">
    <property type="term" value="F:DNA binding"/>
    <property type="evidence" value="ECO:0007669"/>
    <property type="project" value="UniProtKB-KW"/>
</dbReference>